<dbReference type="RefSeq" id="WP_213112356.1">
    <property type="nucleotide sequence ID" value="NZ_JAGYPJ010000001.1"/>
</dbReference>
<evidence type="ECO:0000256" key="1">
    <source>
        <dbReference type="ARBA" id="ARBA00004651"/>
    </source>
</evidence>
<proteinExistence type="inferred from homology"/>
<dbReference type="InterPro" id="IPR027022">
    <property type="entry name" value="ABC_permease_BceB-typ"/>
</dbReference>
<feature type="domain" description="ABC3 transporter permease C-terminal" evidence="7">
    <location>
        <begin position="61"/>
        <end position="172"/>
    </location>
</feature>
<dbReference type="Proteomes" id="UP000682713">
    <property type="component" value="Unassembled WGS sequence"/>
</dbReference>
<comment type="subcellular location">
    <subcellularLocation>
        <location evidence="1 6">Cell membrane</location>
        <topology evidence="1 6">Multi-pass membrane protein</topology>
    </subcellularLocation>
</comment>
<keyword evidence="2 6" id="KW-1003">Cell membrane</keyword>
<feature type="domain" description="ABC3 transporter permease C-terminal" evidence="7">
    <location>
        <begin position="511"/>
        <end position="596"/>
    </location>
</feature>
<feature type="transmembrane region" description="Helical" evidence="6">
    <location>
        <begin position="60"/>
        <end position="80"/>
    </location>
</feature>
<organism evidence="8 9">
    <name type="scientific">Lederbergia citrisecunda</name>
    <dbReference type="NCBI Taxonomy" id="2833583"/>
    <lineage>
        <taxon>Bacteria</taxon>
        <taxon>Bacillati</taxon>
        <taxon>Bacillota</taxon>
        <taxon>Bacilli</taxon>
        <taxon>Bacillales</taxon>
        <taxon>Bacillaceae</taxon>
        <taxon>Lederbergia</taxon>
    </lineage>
</organism>
<dbReference type="Pfam" id="PF02687">
    <property type="entry name" value="FtsX"/>
    <property type="match status" value="2"/>
</dbReference>
<keyword evidence="4 6" id="KW-1133">Transmembrane helix</keyword>
<reference evidence="8 9" key="1">
    <citation type="submission" date="2021-05" db="EMBL/GenBank/DDBJ databases">
        <title>Novel Bacillus species.</title>
        <authorList>
            <person name="Liu G."/>
        </authorList>
    </citation>
    <scope>NUCLEOTIDE SEQUENCE [LARGE SCALE GENOMIC DNA]</scope>
    <source>
        <strain evidence="8 9">FJAT-49732</strain>
    </source>
</reference>
<keyword evidence="9" id="KW-1185">Reference proteome</keyword>
<keyword evidence="6" id="KW-0813">Transport</keyword>
<evidence type="ECO:0000313" key="8">
    <source>
        <dbReference type="EMBL" id="MBS4201929.1"/>
    </source>
</evidence>
<dbReference type="PANTHER" id="PTHR46795">
    <property type="entry name" value="ABC TRANSPORTER PERMEASE-RELATED-RELATED"/>
    <property type="match status" value="1"/>
</dbReference>
<keyword evidence="3 6" id="KW-0812">Transmembrane</keyword>
<keyword evidence="5 6" id="KW-0472">Membrane</keyword>
<feature type="transmembrane region" description="Helical" evidence="6">
    <location>
        <begin position="280"/>
        <end position="301"/>
    </location>
</feature>
<sequence>MTFRQFAFNNVFRNKRTYAAYFLSSMFSVLVFFVYAIFAFHPALKNINANVAVGLHFAEGIIYVFSFIFVLVSMSAFLKSRKKEFGLMVMHGMTNMQLRKMVFLENVFIGFFATIFGMLVGVVFSKMILLAAENVLNLDEVLPFYWPVNAIVLTFVAFLLLFIIISFFTVSVLKGNKLVDLIKGSAAPKKEPKASIALSLLSIFLLGIGYAGALIARNMQVVIAMIPVTTVVIIGTYFLFTQVSVFTINRLKQSKSFFRRKTNLIVMSDLAYRMKDNARAFFFVAIVSTVAFSAIGSLVGFRAMMTADLFKNNPFAFEYTSEEGNALETKHIQLIRKELEKMPYKEVSMDIKRMLSKSDSYSVTSQSGYNELLTMVGEDAKQVDLKGNEAILLFYDSAIGMTQQVKDHDTITFGNLVLEQKKAIPANVFPSYRDFLVVSDDVFDQMKDYEWKQTYYAFYIKDWKQSTEAGKKLSSEIDQFDREGKHEFFSLAYTWHEINQMYGAVLFIGLFIGAVFFVSAGSFLYFRLYADFEDEKRKFSSIRKLGLTDKELSKIITIQLALLFFVPIIVAIIHGAVALTALEHMFSYSLVKESTLVLSSFACIQIIYFLFIRSNYIRKIRRSI</sequence>
<evidence type="ECO:0000259" key="7">
    <source>
        <dbReference type="Pfam" id="PF02687"/>
    </source>
</evidence>
<dbReference type="EMBL" id="JAGYPJ010000001">
    <property type="protein sequence ID" value="MBS4201929.1"/>
    <property type="molecule type" value="Genomic_DNA"/>
</dbReference>
<comment type="similarity">
    <text evidence="6">Belongs to the ABC-4 integral membrane protein family.</text>
</comment>
<dbReference type="PIRSF" id="PIRSF018968">
    <property type="entry name" value="ABC_permease_BceB"/>
    <property type="match status" value="1"/>
</dbReference>
<feature type="transmembrane region" description="Helical" evidence="6">
    <location>
        <begin position="560"/>
        <end position="582"/>
    </location>
</feature>
<protein>
    <submittedName>
        <fullName evidence="8">ABC transporter permease</fullName>
    </submittedName>
</protein>
<evidence type="ECO:0000313" key="9">
    <source>
        <dbReference type="Proteomes" id="UP000682713"/>
    </source>
</evidence>
<dbReference type="InterPro" id="IPR052536">
    <property type="entry name" value="ABC-4_Integral_Memb_Prot"/>
</dbReference>
<feature type="transmembrane region" description="Helical" evidence="6">
    <location>
        <begin position="101"/>
        <end position="124"/>
    </location>
</feature>
<feature type="transmembrane region" description="Helical" evidence="6">
    <location>
        <begin position="144"/>
        <end position="173"/>
    </location>
</feature>
<feature type="transmembrane region" description="Helical" evidence="6">
    <location>
        <begin position="594"/>
        <end position="612"/>
    </location>
</feature>
<evidence type="ECO:0000256" key="6">
    <source>
        <dbReference type="PIRNR" id="PIRNR018968"/>
    </source>
</evidence>
<feature type="transmembrane region" description="Helical" evidence="6">
    <location>
        <begin position="20"/>
        <end position="40"/>
    </location>
</feature>
<dbReference type="PANTHER" id="PTHR46795:SF2">
    <property type="entry name" value="ABC TRANSPORTER, PERMEASE PROTEIN"/>
    <property type="match status" value="1"/>
</dbReference>
<accession>A0A942TUE4</accession>
<feature type="transmembrane region" description="Helical" evidence="6">
    <location>
        <begin position="194"/>
        <end position="216"/>
    </location>
</feature>
<feature type="transmembrane region" description="Helical" evidence="6">
    <location>
        <begin position="501"/>
        <end position="528"/>
    </location>
</feature>
<dbReference type="GO" id="GO:0005886">
    <property type="term" value="C:plasma membrane"/>
    <property type="evidence" value="ECO:0007669"/>
    <property type="project" value="UniProtKB-SubCell"/>
</dbReference>
<dbReference type="AlphaFoldDB" id="A0A942TUE4"/>
<gene>
    <name evidence="8" type="ORF">KHA93_20185</name>
</gene>
<evidence type="ECO:0000256" key="2">
    <source>
        <dbReference type="ARBA" id="ARBA00022475"/>
    </source>
</evidence>
<comment type="caution">
    <text evidence="8">The sequence shown here is derived from an EMBL/GenBank/DDBJ whole genome shotgun (WGS) entry which is preliminary data.</text>
</comment>
<evidence type="ECO:0000256" key="5">
    <source>
        <dbReference type="ARBA" id="ARBA00023136"/>
    </source>
</evidence>
<feature type="transmembrane region" description="Helical" evidence="6">
    <location>
        <begin position="222"/>
        <end position="251"/>
    </location>
</feature>
<name>A0A942TUE4_9BACI</name>
<evidence type="ECO:0000256" key="3">
    <source>
        <dbReference type="ARBA" id="ARBA00022692"/>
    </source>
</evidence>
<evidence type="ECO:0000256" key="4">
    <source>
        <dbReference type="ARBA" id="ARBA00022989"/>
    </source>
</evidence>
<dbReference type="InterPro" id="IPR003838">
    <property type="entry name" value="ABC3_permease_C"/>
</dbReference>
<dbReference type="GO" id="GO:0055085">
    <property type="term" value="P:transmembrane transport"/>
    <property type="evidence" value="ECO:0007669"/>
    <property type="project" value="UniProtKB-UniRule"/>
</dbReference>